<evidence type="ECO:0000259" key="6">
    <source>
        <dbReference type="PROSITE" id="PS50151"/>
    </source>
</evidence>
<dbReference type="InterPro" id="IPR036876">
    <property type="entry name" value="UVR_dom_sf"/>
</dbReference>
<dbReference type="PANTHER" id="PTHR30562">
    <property type="entry name" value="UVRC/OXIDOREDUCTASE"/>
    <property type="match status" value="1"/>
</dbReference>
<dbReference type="PROSITE" id="PS50164">
    <property type="entry name" value="GIY_YIG"/>
    <property type="match status" value="1"/>
</dbReference>
<dbReference type="PROSITE" id="PS50151">
    <property type="entry name" value="UVR"/>
    <property type="match status" value="1"/>
</dbReference>
<organism evidence="9 10">
    <name type="scientific">Candidatus Magasanikbacteria bacterium RIFCSPLOWO2_01_FULL_40_15</name>
    <dbReference type="NCBI Taxonomy" id="1798686"/>
    <lineage>
        <taxon>Bacteria</taxon>
        <taxon>Candidatus Magasanikiibacteriota</taxon>
    </lineage>
</organism>
<dbReference type="FunFam" id="3.40.1440.10:FF:000001">
    <property type="entry name" value="UvrABC system protein C"/>
    <property type="match status" value="1"/>
</dbReference>
<keyword evidence="5" id="KW-0234">DNA repair</keyword>
<feature type="domain" description="GIY-YIG" evidence="7">
    <location>
        <begin position="18"/>
        <end position="96"/>
    </location>
</feature>
<protein>
    <recommendedName>
        <fullName evidence="11">Excinuclease ABC subunit C</fullName>
    </recommendedName>
</protein>
<dbReference type="AlphaFoldDB" id="A0A1F6N0U6"/>
<dbReference type="SUPFAM" id="SSF46600">
    <property type="entry name" value="C-terminal UvrC-binding domain of UvrB"/>
    <property type="match status" value="1"/>
</dbReference>
<accession>A0A1F6N0U6</accession>
<dbReference type="GO" id="GO:0009380">
    <property type="term" value="C:excinuclease repair complex"/>
    <property type="evidence" value="ECO:0007669"/>
    <property type="project" value="TreeGrafter"/>
</dbReference>
<evidence type="ECO:0000313" key="10">
    <source>
        <dbReference type="Proteomes" id="UP000177040"/>
    </source>
</evidence>
<dbReference type="InterPro" id="IPR038476">
    <property type="entry name" value="UvrC_RNase_H_dom_sf"/>
</dbReference>
<feature type="domain" description="UVR" evidence="6">
    <location>
        <begin position="215"/>
        <end position="250"/>
    </location>
</feature>
<dbReference type="SUPFAM" id="SSF82771">
    <property type="entry name" value="GIY-YIG endonuclease"/>
    <property type="match status" value="1"/>
</dbReference>
<evidence type="ECO:0000259" key="8">
    <source>
        <dbReference type="PROSITE" id="PS50165"/>
    </source>
</evidence>
<evidence type="ECO:0008006" key="11">
    <source>
        <dbReference type="Google" id="ProtNLM"/>
    </source>
</evidence>
<feature type="domain" description="UvrC family homology region profile" evidence="8">
    <location>
        <begin position="280"/>
        <end position="377"/>
    </location>
</feature>
<dbReference type="Pfam" id="PF01541">
    <property type="entry name" value="GIY-YIG"/>
    <property type="match status" value="1"/>
</dbReference>
<gene>
    <name evidence="9" type="ORF">A2983_01700</name>
</gene>
<keyword evidence="4" id="KW-0267">Excision nuclease</keyword>
<dbReference type="GO" id="GO:0009381">
    <property type="term" value="F:excinuclease ABC activity"/>
    <property type="evidence" value="ECO:0007669"/>
    <property type="project" value="InterPro"/>
</dbReference>
<dbReference type="Gene3D" id="3.40.1440.10">
    <property type="entry name" value="GIY-YIG endonuclease"/>
    <property type="match status" value="1"/>
</dbReference>
<reference evidence="9 10" key="1">
    <citation type="journal article" date="2016" name="Nat. Commun.">
        <title>Thousands of microbial genomes shed light on interconnected biogeochemical processes in an aquifer system.</title>
        <authorList>
            <person name="Anantharaman K."/>
            <person name="Brown C.T."/>
            <person name="Hug L.A."/>
            <person name="Sharon I."/>
            <person name="Castelle C.J."/>
            <person name="Probst A.J."/>
            <person name="Thomas B.C."/>
            <person name="Singh A."/>
            <person name="Wilkins M.J."/>
            <person name="Karaoz U."/>
            <person name="Brodie E.L."/>
            <person name="Williams K.H."/>
            <person name="Hubbard S.S."/>
            <person name="Banfield J.F."/>
        </authorList>
    </citation>
    <scope>NUCLEOTIDE SEQUENCE [LARGE SCALE GENOMIC DNA]</scope>
</reference>
<dbReference type="GO" id="GO:0006289">
    <property type="term" value="P:nucleotide-excision repair"/>
    <property type="evidence" value="ECO:0007669"/>
    <property type="project" value="InterPro"/>
</dbReference>
<evidence type="ECO:0000259" key="7">
    <source>
        <dbReference type="PROSITE" id="PS50164"/>
    </source>
</evidence>
<dbReference type="Gene3D" id="3.30.420.340">
    <property type="entry name" value="UvrC, RNAse H endonuclease domain"/>
    <property type="match status" value="1"/>
</dbReference>
<keyword evidence="3" id="KW-0228">DNA excision</keyword>
<evidence type="ECO:0000256" key="4">
    <source>
        <dbReference type="ARBA" id="ARBA00022881"/>
    </source>
</evidence>
<dbReference type="SMART" id="SM00465">
    <property type="entry name" value="GIYc"/>
    <property type="match status" value="1"/>
</dbReference>
<proteinExistence type="predicted"/>
<evidence type="ECO:0000256" key="5">
    <source>
        <dbReference type="ARBA" id="ARBA00023204"/>
    </source>
</evidence>
<dbReference type="InterPro" id="IPR001943">
    <property type="entry name" value="UVR_dom"/>
</dbReference>
<dbReference type="EMBL" id="MFQH01000024">
    <property type="protein sequence ID" value="OGH77398.1"/>
    <property type="molecule type" value="Genomic_DNA"/>
</dbReference>
<dbReference type="InterPro" id="IPR047296">
    <property type="entry name" value="GIY-YIG_UvrC_Cho"/>
</dbReference>
<keyword evidence="1" id="KW-0963">Cytoplasm</keyword>
<dbReference type="CDD" id="cd10434">
    <property type="entry name" value="GIY-YIG_UvrC_Cho"/>
    <property type="match status" value="1"/>
</dbReference>
<sequence length="458" mass="52651">MNFPISRKILDCIKIVPDLAGIYLYYHANGELIYVGKATSLKNRVRSYFIGKKTIRPIEQMLHEIADIKWKTTDSVLEAVILEAVYIKKFQPKYNVLGKDNKSWNYITISNDAYPLVGTLRQHELHQNKKEFRAVFGPYPGLNTREVMKILRRLFYFSTCQKNSLFKTQKLKAIKPCFYYQLGQCLGVCTNEISAREYNKKVIRPLVLFLDGKKQSVIRTFERAMKQASTSQEYEEAGRLRNQLRALNAIQDVALINKDFFSFDMATSTSLGTSQDKPFNFFDLEQKNETKNIRIEGYDISNLGTTGKVGSMVVFNSREPLKSQYRKFKIRTVVGQSDVDCLDEVIRRRLHHTEWPYPNIFLIDGGAPQVNRVVKILQELKIAIPVVGIAKGPERKRNDFYFPSTGSTSLTTSPLGTSGNKERAVVQWVSQNQALLISVRDEAHRFAITFQRSLRKLK</sequence>
<dbReference type="InterPro" id="IPR000305">
    <property type="entry name" value="GIY-YIG_endonuc"/>
</dbReference>
<dbReference type="Pfam" id="PF08459">
    <property type="entry name" value="UvrC_RNaseH_dom"/>
    <property type="match status" value="1"/>
</dbReference>
<keyword evidence="2" id="KW-0227">DNA damage</keyword>
<dbReference type="PANTHER" id="PTHR30562:SF1">
    <property type="entry name" value="UVRABC SYSTEM PROTEIN C"/>
    <property type="match status" value="1"/>
</dbReference>
<evidence type="ECO:0000256" key="1">
    <source>
        <dbReference type="ARBA" id="ARBA00022490"/>
    </source>
</evidence>
<dbReference type="Proteomes" id="UP000177040">
    <property type="component" value="Unassembled WGS sequence"/>
</dbReference>
<dbReference type="InterPro" id="IPR050066">
    <property type="entry name" value="UvrABC_protein_C"/>
</dbReference>
<dbReference type="PROSITE" id="PS50165">
    <property type="entry name" value="UVRC"/>
    <property type="match status" value="1"/>
</dbReference>
<dbReference type="InterPro" id="IPR035901">
    <property type="entry name" value="GIY-YIG_endonuc_sf"/>
</dbReference>
<evidence type="ECO:0000313" key="9">
    <source>
        <dbReference type="EMBL" id="OGH77398.1"/>
    </source>
</evidence>
<evidence type="ECO:0000256" key="2">
    <source>
        <dbReference type="ARBA" id="ARBA00022763"/>
    </source>
</evidence>
<evidence type="ECO:0000256" key="3">
    <source>
        <dbReference type="ARBA" id="ARBA00022769"/>
    </source>
</evidence>
<name>A0A1F6N0U6_9BACT</name>
<dbReference type="Pfam" id="PF02151">
    <property type="entry name" value="UVR"/>
    <property type="match status" value="1"/>
</dbReference>
<dbReference type="InterPro" id="IPR001162">
    <property type="entry name" value="UvrC_RNase_H_dom"/>
</dbReference>
<comment type="caution">
    <text evidence="9">The sequence shown here is derived from an EMBL/GenBank/DDBJ whole genome shotgun (WGS) entry which is preliminary data.</text>
</comment>